<proteinExistence type="predicted"/>
<evidence type="ECO:0008006" key="4">
    <source>
        <dbReference type="Google" id="ProtNLM"/>
    </source>
</evidence>
<dbReference type="AlphaFoldDB" id="A0A5B7GIF9"/>
<name>A0A5B7GIF9_PORTR</name>
<gene>
    <name evidence="2" type="ORF">E2C01_051170</name>
</gene>
<protein>
    <recommendedName>
        <fullName evidence="4">Secreted protein</fullName>
    </recommendedName>
</protein>
<evidence type="ECO:0000313" key="3">
    <source>
        <dbReference type="Proteomes" id="UP000324222"/>
    </source>
</evidence>
<evidence type="ECO:0000313" key="2">
    <source>
        <dbReference type="EMBL" id="MPC57195.1"/>
    </source>
</evidence>
<keyword evidence="1" id="KW-0732">Signal</keyword>
<dbReference type="Proteomes" id="UP000324222">
    <property type="component" value="Unassembled WGS sequence"/>
</dbReference>
<keyword evidence="3" id="KW-1185">Reference proteome</keyword>
<comment type="caution">
    <text evidence="2">The sequence shown here is derived from an EMBL/GenBank/DDBJ whole genome shotgun (WGS) entry which is preliminary data.</text>
</comment>
<feature type="chain" id="PRO_5022741665" description="Secreted protein" evidence="1">
    <location>
        <begin position="18"/>
        <end position="66"/>
    </location>
</feature>
<sequence length="66" mass="7161">MNLHLEVSLCLLPSCPAAEVKCVPVVVVEAVRTWGQCNNIHITEPTTELEYVALEGGLAEPSNQFP</sequence>
<feature type="signal peptide" evidence="1">
    <location>
        <begin position="1"/>
        <end position="17"/>
    </location>
</feature>
<organism evidence="2 3">
    <name type="scientific">Portunus trituberculatus</name>
    <name type="common">Swimming crab</name>
    <name type="synonym">Neptunus trituberculatus</name>
    <dbReference type="NCBI Taxonomy" id="210409"/>
    <lineage>
        <taxon>Eukaryota</taxon>
        <taxon>Metazoa</taxon>
        <taxon>Ecdysozoa</taxon>
        <taxon>Arthropoda</taxon>
        <taxon>Crustacea</taxon>
        <taxon>Multicrustacea</taxon>
        <taxon>Malacostraca</taxon>
        <taxon>Eumalacostraca</taxon>
        <taxon>Eucarida</taxon>
        <taxon>Decapoda</taxon>
        <taxon>Pleocyemata</taxon>
        <taxon>Brachyura</taxon>
        <taxon>Eubrachyura</taxon>
        <taxon>Portunoidea</taxon>
        <taxon>Portunidae</taxon>
        <taxon>Portuninae</taxon>
        <taxon>Portunus</taxon>
    </lineage>
</organism>
<evidence type="ECO:0000256" key="1">
    <source>
        <dbReference type="SAM" id="SignalP"/>
    </source>
</evidence>
<dbReference type="EMBL" id="VSRR010014581">
    <property type="protein sequence ID" value="MPC57195.1"/>
    <property type="molecule type" value="Genomic_DNA"/>
</dbReference>
<reference evidence="2 3" key="1">
    <citation type="submission" date="2019-05" db="EMBL/GenBank/DDBJ databases">
        <title>Another draft genome of Portunus trituberculatus and its Hox gene families provides insights of decapod evolution.</title>
        <authorList>
            <person name="Jeong J.-H."/>
            <person name="Song I."/>
            <person name="Kim S."/>
            <person name="Choi T."/>
            <person name="Kim D."/>
            <person name="Ryu S."/>
            <person name="Kim W."/>
        </authorList>
    </citation>
    <scope>NUCLEOTIDE SEQUENCE [LARGE SCALE GENOMIC DNA]</scope>
    <source>
        <tissue evidence="2">Muscle</tissue>
    </source>
</reference>
<accession>A0A5B7GIF9</accession>